<dbReference type="Pfam" id="PF00651">
    <property type="entry name" value="BTB"/>
    <property type="match status" value="1"/>
</dbReference>
<comment type="caution">
    <text evidence="2">The sequence shown here is derived from an EMBL/GenBank/DDBJ whole genome shotgun (WGS) entry which is preliminary data.</text>
</comment>
<reference evidence="2" key="1">
    <citation type="submission" date="2021-02" db="EMBL/GenBank/DDBJ databases">
        <authorList>
            <person name="Dougan E. K."/>
            <person name="Rhodes N."/>
            <person name="Thang M."/>
            <person name="Chan C."/>
        </authorList>
    </citation>
    <scope>NUCLEOTIDE SEQUENCE</scope>
</reference>
<dbReference type="Proteomes" id="UP000654075">
    <property type="component" value="Unassembled WGS sequence"/>
</dbReference>
<protein>
    <recommendedName>
        <fullName evidence="1">BTB domain-containing protein</fullName>
    </recommendedName>
</protein>
<name>A0A813E406_POLGL</name>
<feature type="domain" description="BTB" evidence="1">
    <location>
        <begin position="36"/>
        <end position="103"/>
    </location>
</feature>
<dbReference type="SUPFAM" id="SSF54695">
    <property type="entry name" value="POZ domain"/>
    <property type="match status" value="1"/>
</dbReference>
<evidence type="ECO:0000259" key="1">
    <source>
        <dbReference type="PROSITE" id="PS50097"/>
    </source>
</evidence>
<evidence type="ECO:0000313" key="3">
    <source>
        <dbReference type="Proteomes" id="UP000654075"/>
    </source>
</evidence>
<accession>A0A813E406</accession>
<proteinExistence type="predicted"/>
<dbReference type="InterPro" id="IPR000210">
    <property type="entry name" value="BTB/POZ_dom"/>
</dbReference>
<gene>
    <name evidence="2" type="ORF">PGLA1383_LOCUS13671</name>
</gene>
<dbReference type="SMART" id="SM00225">
    <property type="entry name" value="BTB"/>
    <property type="match status" value="1"/>
</dbReference>
<dbReference type="PROSITE" id="PS50097">
    <property type="entry name" value="BTB"/>
    <property type="match status" value="1"/>
</dbReference>
<dbReference type="Gene3D" id="3.30.710.10">
    <property type="entry name" value="Potassium Channel Kv1.1, Chain A"/>
    <property type="match status" value="1"/>
</dbReference>
<dbReference type="InterPro" id="IPR011333">
    <property type="entry name" value="SKP1/BTB/POZ_sf"/>
</dbReference>
<dbReference type="AlphaFoldDB" id="A0A813E406"/>
<dbReference type="CDD" id="cd18186">
    <property type="entry name" value="BTB_POZ_ZBTB_KLHL-like"/>
    <property type="match status" value="1"/>
</dbReference>
<keyword evidence="3" id="KW-1185">Reference proteome</keyword>
<evidence type="ECO:0000313" key="2">
    <source>
        <dbReference type="EMBL" id="CAE8595155.1"/>
    </source>
</evidence>
<dbReference type="OrthoDB" id="3266199at2759"/>
<sequence>MAPKSASSQVRLTSPRPTQLTQWERLEAFRKEGILCDLCVKSSDGKEFRVHAVVLALASEKLRKQLEQAGNGGASRELAAGIPGDALAAVLDFVYSGEARVDARMVPEVARMARRWELTVLQETLVSSLSGEDGTLTPEVVAGLFALGEPFGEQLGCRGEGLCAGQFFCLRSD</sequence>
<dbReference type="EMBL" id="CAJNNV010007634">
    <property type="protein sequence ID" value="CAE8595155.1"/>
    <property type="molecule type" value="Genomic_DNA"/>
</dbReference>
<organism evidence="2 3">
    <name type="scientific">Polarella glacialis</name>
    <name type="common">Dinoflagellate</name>
    <dbReference type="NCBI Taxonomy" id="89957"/>
    <lineage>
        <taxon>Eukaryota</taxon>
        <taxon>Sar</taxon>
        <taxon>Alveolata</taxon>
        <taxon>Dinophyceae</taxon>
        <taxon>Suessiales</taxon>
        <taxon>Suessiaceae</taxon>
        <taxon>Polarella</taxon>
    </lineage>
</organism>
<dbReference type="PANTHER" id="PTHR45632">
    <property type="entry name" value="LD33804P"/>
    <property type="match status" value="1"/>
</dbReference>